<dbReference type="GO" id="GO:0006508">
    <property type="term" value="P:proteolysis"/>
    <property type="evidence" value="ECO:0007669"/>
    <property type="project" value="UniProtKB-KW"/>
</dbReference>
<dbReference type="PANTHER" id="PTHR21666:SF288">
    <property type="entry name" value="CELL DIVISION PROTEIN YTFB"/>
    <property type="match status" value="1"/>
</dbReference>
<dbReference type="GO" id="GO:0046872">
    <property type="term" value="F:metal ion binding"/>
    <property type="evidence" value="ECO:0007669"/>
    <property type="project" value="UniProtKB-KW"/>
</dbReference>
<dbReference type="STRING" id="223786.SAMN05216234_14414"/>
<evidence type="ECO:0000256" key="6">
    <source>
        <dbReference type="ARBA" id="ARBA00023049"/>
    </source>
</evidence>
<gene>
    <name evidence="9" type="ORF">SAMN05216234_14414</name>
</gene>
<organism evidence="9 10">
    <name type="scientific">Hydrogenimonas thermophila</name>
    <dbReference type="NCBI Taxonomy" id="223786"/>
    <lineage>
        <taxon>Bacteria</taxon>
        <taxon>Pseudomonadati</taxon>
        <taxon>Campylobacterota</taxon>
        <taxon>Epsilonproteobacteria</taxon>
        <taxon>Campylobacterales</taxon>
        <taxon>Hydrogenimonadaceae</taxon>
        <taxon>Hydrogenimonas</taxon>
    </lineage>
</organism>
<evidence type="ECO:0000259" key="7">
    <source>
        <dbReference type="Pfam" id="PF01551"/>
    </source>
</evidence>
<dbReference type="CDD" id="cd12797">
    <property type="entry name" value="M23_peptidase"/>
    <property type="match status" value="1"/>
</dbReference>
<keyword evidence="5" id="KW-0862">Zinc</keyword>
<keyword evidence="3" id="KW-0479">Metal-binding</keyword>
<comment type="cofactor">
    <cofactor evidence="1">
        <name>Zn(2+)</name>
        <dbReference type="ChEBI" id="CHEBI:29105"/>
    </cofactor>
</comment>
<feature type="domain" description="M23ase beta-sheet core" evidence="7">
    <location>
        <begin position="240"/>
        <end position="336"/>
    </location>
</feature>
<name>A0A1I5TH94_9BACT</name>
<accession>A0A1I5TH94</accession>
<dbReference type="InterPro" id="IPR050570">
    <property type="entry name" value="Cell_wall_metabolism_enzyme"/>
</dbReference>
<dbReference type="OrthoDB" id="9815245at2"/>
<dbReference type="InterPro" id="IPR040653">
    <property type="entry name" value="Csd3_N"/>
</dbReference>
<dbReference type="InterPro" id="IPR011055">
    <property type="entry name" value="Dup_hybrid_motif"/>
</dbReference>
<evidence type="ECO:0000256" key="4">
    <source>
        <dbReference type="ARBA" id="ARBA00022801"/>
    </source>
</evidence>
<evidence type="ECO:0000256" key="5">
    <source>
        <dbReference type="ARBA" id="ARBA00022833"/>
    </source>
</evidence>
<dbReference type="AlphaFoldDB" id="A0A1I5TH94"/>
<evidence type="ECO:0000313" key="10">
    <source>
        <dbReference type="Proteomes" id="UP000199227"/>
    </source>
</evidence>
<proteinExistence type="predicted"/>
<evidence type="ECO:0000256" key="1">
    <source>
        <dbReference type="ARBA" id="ARBA00001947"/>
    </source>
</evidence>
<dbReference type="Proteomes" id="UP000199227">
    <property type="component" value="Unassembled WGS sequence"/>
</dbReference>
<dbReference type="PANTHER" id="PTHR21666">
    <property type="entry name" value="PEPTIDASE-RELATED"/>
    <property type="match status" value="1"/>
</dbReference>
<protein>
    <submittedName>
        <fullName evidence="9">Murein DD-endopeptidase MepM and murein hydrolase activator NlpD, contain LysM domain</fullName>
    </submittedName>
</protein>
<evidence type="ECO:0000256" key="2">
    <source>
        <dbReference type="ARBA" id="ARBA00022670"/>
    </source>
</evidence>
<dbReference type="Gene3D" id="3.10.450.350">
    <property type="match status" value="1"/>
</dbReference>
<dbReference type="SUPFAM" id="SSF51261">
    <property type="entry name" value="Duplicated hybrid motif"/>
    <property type="match status" value="1"/>
</dbReference>
<dbReference type="InterPro" id="IPR016047">
    <property type="entry name" value="M23ase_b-sheet_dom"/>
</dbReference>
<evidence type="ECO:0000256" key="3">
    <source>
        <dbReference type="ARBA" id="ARBA00022723"/>
    </source>
</evidence>
<dbReference type="Pfam" id="PF01551">
    <property type="entry name" value="Peptidase_M23"/>
    <property type="match status" value="1"/>
</dbReference>
<evidence type="ECO:0000313" key="9">
    <source>
        <dbReference type="EMBL" id="SFP82430.1"/>
    </source>
</evidence>
<dbReference type="Gene3D" id="2.70.70.10">
    <property type="entry name" value="Glucose Permease (Domain IIA)"/>
    <property type="match status" value="1"/>
</dbReference>
<dbReference type="EMBL" id="FOXB01000044">
    <property type="protein sequence ID" value="SFP82430.1"/>
    <property type="molecule type" value="Genomic_DNA"/>
</dbReference>
<reference evidence="9 10" key="1">
    <citation type="submission" date="2016-10" db="EMBL/GenBank/DDBJ databases">
        <authorList>
            <person name="de Groot N.N."/>
        </authorList>
    </citation>
    <scope>NUCLEOTIDE SEQUENCE [LARGE SCALE GENOMIC DNA]</scope>
    <source>
        <strain evidence="9 10">EP1-55-1</strain>
    </source>
</reference>
<keyword evidence="10" id="KW-1185">Reference proteome</keyword>
<keyword evidence="6" id="KW-0482">Metalloprotease</keyword>
<sequence>MIRAVWLILILAVMSVGSVTQRAPWPQGESFLHFLEHNNLPQSIYWNLDKEDKELCEEIRAGVTYYVTRDDNLTHIEQVLIPINEELQIHIKRDEKGNYTFEMIPILYEEVTESFAISINYSPYSDIKKATNNGLLAKAFVDAFANSVDFRSGLQKGDKVSLVYTEKLRLGRPFGMPVIKAAMVQTRKKPHYIFRYNGRYFDDKAREVESFVFRKPVNNVRVTSRFTLRRWHPVLHRYRAHLGVDLGGRTGTPVYAAADGRVVYAGRLGGYGNVIKIRHRDGFLTLYAHLHKFRSGIRRGKYVKKGQVIGYIGSTGMSTGPHLHFGLYKNGRPMNPLGVIKITKKRLYGKTRKEFIRYAKKMKQELDRVAESLQPPRRLDDISVTKMSIEDLPQKVANKND</sequence>
<feature type="domain" description="Csd3 N-terminal" evidence="8">
    <location>
        <begin position="24"/>
        <end position="106"/>
    </location>
</feature>
<keyword evidence="4 9" id="KW-0378">Hydrolase</keyword>
<dbReference type="Pfam" id="PF18059">
    <property type="entry name" value="Csd3_N"/>
    <property type="match status" value="1"/>
</dbReference>
<evidence type="ECO:0000259" key="8">
    <source>
        <dbReference type="Pfam" id="PF18059"/>
    </source>
</evidence>
<keyword evidence="2" id="KW-0645">Protease</keyword>
<dbReference type="GO" id="GO:0004222">
    <property type="term" value="F:metalloendopeptidase activity"/>
    <property type="evidence" value="ECO:0007669"/>
    <property type="project" value="TreeGrafter"/>
</dbReference>
<dbReference type="RefSeq" id="WP_143089739.1">
    <property type="nucleotide sequence ID" value="NZ_FOXB01000044.1"/>
</dbReference>